<feature type="signal peptide" evidence="1">
    <location>
        <begin position="1"/>
        <end position="28"/>
    </location>
</feature>
<evidence type="ECO:0000313" key="3">
    <source>
        <dbReference type="Proteomes" id="UP001205105"/>
    </source>
</evidence>
<feature type="chain" id="PRO_5042268011" description="Dickkopf N-terminal cysteine-rich domain-containing protein" evidence="1">
    <location>
        <begin position="29"/>
        <end position="483"/>
    </location>
</feature>
<evidence type="ECO:0000313" key="2">
    <source>
        <dbReference type="EMBL" id="KAI7844318.1"/>
    </source>
</evidence>
<gene>
    <name evidence="2" type="ORF">COHA_002116</name>
</gene>
<proteinExistence type="predicted"/>
<dbReference type="PROSITE" id="PS51257">
    <property type="entry name" value="PROKAR_LIPOPROTEIN"/>
    <property type="match status" value="1"/>
</dbReference>
<keyword evidence="3" id="KW-1185">Reference proteome</keyword>
<keyword evidence="1" id="KW-0732">Signal</keyword>
<dbReference type="AlphaFoldDB" id="A0AAD5DXQ4"/>
<sequence length="483" mass="51271">MRQRTSATAAALALVAALALQLAAPAAAACQNTVGGACTYSASNAQSDCCAGKTCHPVLKQCYPSPRTLGQPCLDQDGYDCGANLACDPVWKRCMPSPGKEKQPCIKHSDCSSGLYCNDYTRRCQAPNAANTKNCHASLPCGAGYSCDTIRNQCFVAPRTADTPCVGREMNNPAVPNWGCAAGTSCERVISWECQPFPGLQKACHDFLPCQAGLSCHPYIQKARYTGFGSFCFNEPRLLNQPCGIVTVGGQQRTFDCDFDAGLTCDISVGRCVAAAKENQSCYTNRPCGDGLSCHPGQQICLRVPRLEGMPCVDDGTDDTIDFKCADSNSIGEPLTCDMLVTKRCIKAQTYAKTSNVAGAHCYEGRPCIDGLTCSTSDQKCYNYPRIAGEPCIPNAGADSLEKCGPGLVCRPDTKKCEAPRLMGELCFPGFPCASGFSCVNAFRQCARASQLAGEYCDPAVGPSECSAGLSCSAQWPYCVRSA</sequence>
<dbReference type="Proteomes" id="UP001205105">
    <property type="component" value="Unassembled WGS sequence"/>
</dbReference>
<evidence type="ECO:0008006" key="4">
    <source>
        <dbReference type="Google" id="ProtNLM"/>
    </source>
</evidence>
<dbReference type="EMBL" id="JADXDR010000032">
    <property type="protein sequence ID" value="KAI7844318.1"/>
    <property type="molecule type" value="Genomic_DNA"/>
</dbReference>
<comment type="caution">
    <text evidence="2">The sequence shown here is derived from an EMBL/GenBank/DDBJ whole genome shotgun (WGS) entry which is preliminary data.</text>
</comment>
<accession>A0AAD5DXQ4</accession>
<reference evidence="2" key="1">
    <citation type="submission" date="2020-11" db="EMBL/GenBank/DDBJ databases">
        <title>Chlorella ohadii genome sequencing and assembly.</title>
        <authorList>
            <person name="Murik O."/>
            <person name="Treves H."/>
            <person name="Kedem I."/>
            <person name="Shotland Y."/>
            <person name="Kaplan A."/>
        </authorList>
    </citation>
    <scope>NUCLEOTIDE SEQUENCE</scope>
    <source>
        <strain evidence="2">1</strain>
    </source>
</reference>
<name>A0AAD5DXQ4_9CHLO</name>
<organism evidence="2 3">
    <name type="scientific">Chlorella ohadii</name>
    <dbReference type="NCBI Taxonomy" id="2649997"/>
    <lineage>
        <taxon>Eukaryota</taxon>
        <taxon>Viridiplantae</taxon>
        <taxon>Chlorophyta</taxon>
        <taxon>core chlorophytes</taxon>
        <taxon>Trebouxiophyceae</taxon>
        <taxon>Chlorellales</taxon>
        <taxon>Chlorellaceae</taxon>
        <taxon>Chlorella clade</taxon>
        <taxon>Chlorella</taxon>
    </lineage>
</organism>
<protein>
    <recommendedName>
        <fullName evidence="4">Dickkopf N-terminal cysteine-rich domain-containing protein</fullName>
    </recommendedName>
</protein>
<evidence type="ECO:0000256" key="1">
    <source>
        <dbReference type="SAM" id="SignalP"/>
    </source>
</evidence>